<dbReference type="SUPFAM" id="SSF51445">
    <property type="entry name" value="(Trans)glycosidases"/>
    <property type="match status" value="1"/>
</dbReference>
<dbReference type="InterPro" id="IPR017853">
    <property type="entry name" value="GH"/>
</dbReference>
<gene>
    <name evidence="2" type="ORF">GKE01_02950</name>
</gene>
<feature type="signal peptide" evidence="1">
    <location>
        <begin position="1"/>
        <end position="25"/>
    </location>
</feature>
<sequence>MKLKKINYICMAALFLLCSCKQSYVDELSTGYATFSVDGKGFICRATDNRTGVNYLAKETASPLLSLYDGEQYIMPTDLKVKEDKWMLTFENHSEAVISKEIKDGYIRLSLISLSNRDQIEAVVWGPYATAISQYVGETVGVVRDTTFAIGVQPLGINTTEGVPHLGDDAFGGFYIDPLPGQQVPDELKDQIGKKVGDIDVNRTGDLPEYIRQIRGNAAVGRSYGSDIQFFARDWRKAKDTDLYDRRQHITALDQDYIGTSIALFGAPSSDALDVIGRIEVAEGLPHPMVNGEWVKKAVLPNPAYMLYEGNSLDNALDYADSCQFNLVHIGDVFKSWGHFDLHTSRFPKGAEQIKAYTDKARERGISIGVHTLTMFTSTHDPYVSPVPSDSLCIAGSSALSQDISATDREIVINSPEFFTYLGETRTAKIGKELVAYREVSKEKPYRLIDCTRGQFGTKPSAHKAGEKIDKLVNNCYSGFFPDINLQQTYAERLAEVCKETGITLMDFDGYYGGSPTGHGCLGASMFLKRWYDNLDKGYISCGSSPFHYYWHVYSFMNWGEPWYDNLRESQVNYRLENQRYFERNLMPGMLGWFKLEPTYRPEDIEWIQARSAAFDAGYLLRVDESIEQNGFKSCLFEAIREWQKVRNNHLLTAAQREKMKNPKNEFHLEKAGENAWNLYDVTLKGDNIHKFRLVQAGEPLLSRFDFENPYEKQAVQFYATVLPGDDKDGKINNLQILVEGNTPIEIPMELKAGHKIYGDGKNVYVCDANWHTLLRHPLPATIIWDQGNNKVSVQCDFSSSKAPSVNVEFKALGNKEVIMGK</sequence>
<dbReference type="AlphaFoldDB" id="A0A6G1Z907"/>
<reference evidence="2" key="1">
    <citation type="journal article" date="2019" name="Nat. Med.">
        <title>A library of human gut bacterial isolates paired with longitudinal multiomics data enables mechanistic microbiome research.</title>
        <authorList>
            <person name="Poyet M."/>
            <person name="Groussin M."/>
            <person name="Gibbons S.M."/>
            <person name="Avila-Pacheco J."/>
            <person name="Jiang X."/>
            <person name="Kearney S.M."/>
            <person name="Perrotta A.R."/>
            <person name="Berdy B."/>
            <person name="Zhao S."/>
            <person name="Lieberman T.D."/>
            <person name="Swanson P.K."/>
            <person name="Smith M."/>
            <person name="Roesemann S."/>
            <person name="Alexander J.E."/>
            <person name="Rich S.A."/>
            <person name="Livny J."/>
            <person name="Vlamakis H."/>
            <person name="Clish C."/>
            <person name="Bullock K."/>
            <person name="Deik A."/>
            <person name="Scott J."/>
            <person name="Pierce K.A."/>
            <person name="Xavier R.J."/>
            <person name="Alm E.J."/>
        </authorList>
    </citation>
    <scope>NUCLEOTIDE SEQUENCE</scope>
    <source>
        <strain evidence="2">BIOML-A4</strain>
    </source>
</reference>
<dbReference type="EMBL" id="WKLP01000003">
    <property type="protein sequence ID" value="MRY10423.1"/>
    <property type="molecule type" value="Genomic_DNA"/>
</dbReference>
<protein>
    <submittedName>
        <fullName evidence="2">Uncharacterized protein</fullName>
    </submittedName>
</protein>
<organism evidence="2">
    <name type="scientific">Parabacteroides goldsteinii</name>
    <dbReference type="NCBI Taxonomy" id="328812"/>
    <lineage>
        <taxon>Bacteria</taxon>
        <taxon>Pseudomonadati</taxon>
        <taxon>Bacteroidota</taxon>
        <taxon>Bacteroidia</taxon>
        <taxon>Bacteroidales</taxon>
        <taxon>Tannerellaceae</taxon>
        <taxon>Parabacteroides</taxon>
    </lineage>
</organism>
<name>A0A6G1Z907_9BACT</name>
<dbReference type="PROSITE" id="PS51257">
    <property type="entry name" value="PROKAR_LIPOPROTEIN"/>
    <property type="match status" value="1"/>
</dbReference>
<accession>A0A6G1Z907</accession>
<dbReference type="RefSeq" id="WP_154277961.1">
    <property type="nucleotide sequence ID" value="NZ_JBDMPS010000001.1"/>
</dbReference>
<evidence type="ECO:0000256" key="1">
    <source>
        <dbReference type="SAM" id="SignalP"/>
    </source>
</evidence>
<feature type="chain" id="PRO_5026179531" evidence="1">
    <location>
        <begin position="26"/>
        <end position="822"/>
    </location>
</feature>
<comment type="caution">
    <text evidence="2">The sequence shown here is derived from an EMBL/GenBank/DDBJ whole genome shotgun (WGS) entry which is preliminary data.</text>
</comment>
<proteinExistence type="predicted"/>
<keyword evidence="1" id="KW-0732">Signal</keyword>
<evidence type="ECO:0000313" key="2">
    <source>
        <dbReference type="EMBL" id="MRY10423.1"/>
    </source>
</evidence>